<name>T1AXA2_9ZZZZ</name>
<keyword evidence="3" id="KW-0378">Hydrolase</keyword>
<evidence type="ECO:0000256" key="1">
    <source>
        <dbReference type="SAM" id="MobiDB-lite"/>
    </source>
</evidence>
<dbReference type="EMBL" id="AUZY01008620">
    <property type="protein sequence ID" value="EQD45314.1"/>
    <property type="molecule type" value="Genomic_DNA"/>
</dbReference>
<dbReference type="Pfam" id="PF01738">
    <property type="entry name" value="DLH"/>
    <property type="match status" value="1"/>
</dbReference>
<reference evidence="3" key="2">
    <citation type="journal article" date="2014" name="ISME J.">
        <title>Microbial stratification in low pH oxic and suboxic macroscopic growths along an acid mine drainage.</title>
        <authorList>
            <person name="Mendez-Garcia C."/>
            <person name="Mesa V."/>
            <person name="Sprenger R.R."/>
            <person name="Richter M."/>
            <person name="Diez M.S."/>
            <person name="Solano J."/>
            <person name="Bargiela R."/>
            <person name="Golyshina O.V."/>
            <person name="Manteca A."/>
            <person name="Ramos J.L."/>
            <person name="Gallego J.R."/>
            <person name="Llorente I."/>
            <person name="Martins Dos Santos V.A."/>
            <person name="Jensen O.N."/>
            <person name="Pelaez A.I."/>
            <person name="Sanchez J."/>
            <person name="Ferrer M."/>
        </authorList>
    </citation>
    <scope>NUCLEOTIDE SEQUENCE</scope>
</reference>
<evidence type="ECO:0000313" key="3">
    <source>
        <dbReference type="EMBL" id="EQD45314.1"/>
    </source>
</evidence>
<dbReference type="PANTHER" id="PTHR46623:SF6">
    <property type="entry name" value="ALPHA_BETA-HYDROLASES SUPERFAMILY PROTEIN"/>
    <property type="match status" value="1"/>
</dbReference>
<feature type="compositionally biased region" description="Low complexity" evidence="1">
    <location>
        <begin position="391"/>
        <end position="403"/>
    </location>
</feature>
<accession>T1AXA2</accession>
<sequence>MTDEDLMLETPSGEFGSGVVGVCDICHQRQAVIILSKERFKLCVIDFLNKAWIKTEAKPAAPAPPFTSSREYLPSRAVPGGRAPVVVLSPTKMVKRPSVLVVPEVFGLTTQVLEAGVRLAHEGFEVILPDFAKTPGMNLMTYAKLRGYRMLFDSVPVSQSHREPYLRVLEDCRLYVKSRPMVDPTHFGVLGISYGGALALAYAAQTPEVETVALAYPFMIRPDGWLQSLRAPVLAVYGSDDNVAAPSLLLLREAARRYGFPFESLVLPGVRHHFLNRDSKGYRLPEAELAWTRLMAHMKATLQPPKVIPTPPHLASRDPLAPPGPSAPPAPKTLAPGLVGSATTSPRAVPPATAGSPGKAPTLPSPAVPVPHAESPTVGTSPPGKRSPLPSSAGKGNGKASAGDTEGSP</sequence>
<protein>
    <submittedName>
        <fullName evidence="3">Dienelactone hydrolase domain protein</fullName>
    </submittedName>
</protein>
<reference evidence="3" key="1">
    <citation type="submission" date="2013-08" db="EMBL/GenBank/DDBJ databases">
        <authorList>
            <person name="Mendez C."/>
            <person name="Richter M."/>
            <person name="Ferrer M."/>
            <person name="Sanchez J."/>
        </authorList>
    </citation>
    <scope>NUCLEOTIDE SEQUENCE</scope>
</reference>
<dbReference type="AlphaFoldDB" id="T1AXA2"/>
<dbReference type="InterPro" id="IPR051049">
    <property type="entry name" value="Dienelactone_hydrolase-like"/>
</dbReference>
<gene>
    <name evidence="3" type="ORF">B1B_13101</name>
</gene>
<feature type="region of interest" description="Disordered" evidence="1">
    <location>
        <begin position="304"/>
        <end position="409"/>
    </location>
</feature>
<evidence type="ECO:0000259" key="2">
    <source>
        <dbReference type="Pfam" id="PF01738"/>
    </source>
</evidence>
<proteinExistence type="predicted"/>
<comment type="caution">
    <text evidence="3">The sequence shown here is derived from an EMBL/GenBank/DDBJ whole genome shotgun (WGS) entry which is preliminary data.</text>
</comment>
<dbReference type="GO" id="GO:0016787">
    <property type="term" value="F:hydrolase activity"/>
    <property type="evidence" value="ECO:0007669"/>
    <property type="project" value="UniProtKB-KW"/>
</dbReference>
<feature type="domain" description="Dienelactone hydrolase" evidence="2">
    <location>
        <begin position="86"/>
        <end position="300"/>
    </location>
</feature>
<organism evidence="3">
    <name type="scientific">mine drainage metagenome</name>
    <dbReference type="NCBI Taxonomy" id="410659"/>
    <lineage>
        <taxon>unclassified sequences</taxon>
        <taxon>metagenomes</taxon>
        <taxon>ecological metagenomes</taxon>
    </lineage>
</organism>
<dbReference type="InterPro" id="IPR029058">
    <property type="entry name" value="AB_hydrolase_fold"/>
</dbReference>
<feature type="compositionally biased region" description="Pro residues" evidence="1">
    <location>
        <begin position="320"/>
        <end position="331"/>
    </location>
</feature>
<dbReference type="InterPro" id="IPR002925">
    <property type="entry name" value="Dienelactn_hydro"/>
</dbReference>
<dbReference type="SUPFAM" id="SSF53474">
    <property type="entry name" value="alpha/beta-Hydrolases"/>
    <property type="match status" value="1"/>
</dbReference>
<dbReference type="Gene3D" id="3.40.50.1820">
    <property type="entry name" value="alpha/beta hydrolase"/>
    <property type="match status" value="1"/>
</dbReference>
<dbReference type="PANTHER" id="PTHR46623">
    <property type="entry name" value="CARBOXYMETHYLENEBUTENOLIDASE-RELATED"/>
    <property type="match status" value="1"/>
</dbReference>